<gene>
    <name evidence="3" type="ORF">EVG15_05585</name>
</gene>
<organism evidence="3 4">
    <name type="scientific">Candidatus Acididesulfobacter diazotrophicus</name>
    <dbReference type="NCBI Taxonomy" id="2597226"/>
    <lineage>
        <taxon>Bacteria</taxon>
        <taxon>Deltaproteobacteria</taxon>
        <taxon>Candidatus Acidulodesulfobacterales</taxon>
        <taxon>Candidatus Acididesulfobacter</taxon>
    </lineage>
</organism>
<reference evidence="3 4" key="1">
    <citation type="journal article" date="2019" name="ISME J.">
        <title>Insights into ecological role of a new deltaproteobacterial order Candidatus Acidulodesulfobacterales by metagenomics and metatranscriptomics.</title>
        <authorList>
            <person name="Tan S."/>
            <person name="Liu J."/>
            <person name="Fang Y."/>
            <person name="Hedlund B.P."/>
            <person name="Lian Z.H."/>
            <person name="Huang L.Y."/>
            <person name="Li J.T."/>
            <person name="Huang L.N."/>
            <person name="Li W.J."/>
            <person name="Jiang H.C."/>
            <person name="Dong H.L."/>
            <person name="Shu W.S."/>
        </authorList>
    </citation>
    <scope>NUCLEOTIDE SEQUENCE [LARGE SCALE GENOMIC DNA]</scope>
    <source>
        <strain evidence="3">AP1</strain>
    </source>
</reference>
<evidence type="ECO:0000313" key="4">
    <source>
        <dbReference type="Proteomes" id="UP000319296"/>
    </source>
</evidence>
<comment type="caution">
    <text evidence="3">The sequence shown here is derived from an EMBL/GenBank/DDBJ whole genome shotgun (WGS) entry which is preliminary data.</text>
</comment>
<name>A0A519BMK5_9DELT</name>
<feature type="domain" description="Pyruvate/ketoisovalerate oxidoreductase catalytic" evidence="2">
    <location>
        <begin position="12"/>
        <end position="203"/>
    </location>
</feature>
<dbReference type="InterPro" id="IPR052198">
    <property type="entry name" value="IorB_Oxidoreductase"/>
</dbReference>
<dbReference type="Gene3D" id="3.40.920.10">
    <property type="entry name" value="Pyruvate-ferredoxin oxidoreductase, PFOR, domain III"/>
    <property type="match status" value="1"/>
</dbReference>
<dbReference type="EMBL" id="SGBB01000008">
    <property type="protein sequence ID" value="RZD18504.1"/>
    <property type="molecule type" value="Genomic_DNA"/>
</dbReference>
<sequence>MQQFNIAITGLGGQGIITAGTILKNAALNSDLQDVSGSERRGGAQREGYVEAFVKYIFYDSVSEMQNQRKNMHSPMIASGDADVLISLEPIETLRAISYVNKNSVIIFNTNPHVPISVRMGKSKYPELDDILNSLYNITDKVFYYDFNKLSIENFGSIISVNVISLGVVFAKTNIPISKNVIENILLKGSKAQDNLRAFNIGLNL</sequence>
<dbReference type="GO" id="GO:0016903">
    <property type="term" value="F:oxidoreductase activity, acting on the aldehyde or oxo group of donors"/>
    <property type="evidence" value="ECO:0007669"/>
    <property type="project" value="InterPro"/>
</dbReference>
<evidence type="ECO:0000313" key="3">
    <source>
        <dbReference type="EMBL" id="RZD18504.1"/>
    </source>
</evidence>
<dbReference type="PANTHER" id="PTHR43854:SF1">
    <property type="entry name" value="INDOLEPYRUVATE OXIDOREDUCTASE SUBUNIT IORB"/>
    <property type="match status" value="1"/>
</dbReference>
<dbReference type="InterPro" id="IPR002869">
    <property type="entry name" value="Pyrv_flavodox_OxRed_cen"/>
</dbReference>
<keyword evidence="1" id="KW-0560">Oxidoreductase</keyword>
<protein>
    <recommendedName>
        <fullName evidence="2">Pyruvate/ketoisovalerate oxidoreductase catalytic domain-containing protein</fullName>
    </recommendedName>
</protein>
<dbReference type="Pfam" id="PF01558">
    <property type="entry name" value="POR"/>
    <property type="match status" value="1"/>
</dbReference>
<dbReference type="PANTHER" id="PTHR43854">
    <property type="entry name" value="INDOLEPYRUVATE OXIDOREDUCTASE SUBUNIT IORB"/>
    <property type="match status" value="1"/>
</dbReference>
<evidence type="ECO:0000259" key="2">
    <source>
        <dbReference type="Pfam" id="PF01558"/>
    </source>
</evidence>
<dbReference type="AlphaFoldDB" id="A0A519BMK5"/>
<dbReference type="Proteomes" id="UP000319296">
    <property type="component" value="Unassembled WGS sequence"/>
</dbReference>
<dbReference type="InterPro" id="IPR019752">
    <property type="entry name" value="Pyrv/ketoisovalerate_OxRed_cat"/>
</dbReference>
<accession>A0A519BMK5</accession>
<evidence type="ECO:0000256" key="1">
    <source>
        <dbReference type="ARBA" id="ARBA00023002"/>
    </source>
</evidence>
<dbReference type="SUPFAM" id="SSF53323">
    <property type="entry name" value="Pyruvate-ferredoxin oxidoreductase, PFOR, domain III"/>
    <property type="match status" value="1"/>
</dbReference>
<proteinExistence type="predicted"/>